<name>A0A8X6R5Z4_TRICX</name>
<sequence>MIIHLLVHTYGADPSIRDYSGKRADQYPDNYVRVVAGHKTTERRPLKRKKKSGIPRYAEAKIKITKISVKNNSICNAEVKFKINTKAESVTYGFSEDRSRESQHDDSSAPPTQGVI</sequence>
<dbReference type="Proteomes" id="UP000887159">
    <property type="component" value="Unassembled WGS sequence"/>
</dbReference>
<evidence type="ECO:0000313" key="2">
    <source>
        <dbReference type="EMBL" id="GFX86704.1"/>
    </source>
</evidence>
<evidence type="ECO:0000256" key="1">
    <source>
        <dbReference type="SAM" id="MobiDB-lite"/>
    </source>
</evidence>
<feature type="compositionally biased region" description="Basic and acidic residues" evidence="1">
    <location>
        <begin position="95"/>
        <end position="107"/>
    </location>
</feature>
<reference evidence="2" key="1">
    <citation type="submission" date="2020-08" db="EMBL/GenBank/DDBJ databases">
        <title>Multicomponent nature underlies the extraordinary mechanical properties of spider dragline silk.</title>
        <authorList>
            <person name="Kono N."/>
            <person name="Nakamura H."/>
            <person name="Mori M."/>
            <person name="Yoshida Y."/>
            <person name="Ohtoshi R."/>
            <person name="Malay A.D."/>
            <person name="Moran D.A.P."/>
            <person name="Tomita M."/>
            <person name="Numata K."/>
            <person name="Arakawa K."/>
        </authorList>
    </citation>
    <scope>NUCLEOTIDE SEQUENCE</scope>
</reference>
<proteinExistence type="predicted"/>
<dbReference type="EMBL" id="BMAU01021013">
    <property type="protein sequence ID" value="GFX86704.1"/>
    <property type="molecule type" value="Genomic_DNA"/>
</dbReference>
<keyword evidence="3" id="KW-1185">Reference proteome</keyword>
<gene>
    <name evidence="2" type="primary">AVEN_214006_1</name>
    <name evidence="2" type="ORF">TNCV_1409021</name>
</gene>
<feature type="region of interest" description="Disordered" evidence="1">
    <location>
        <begin position="94"/>
        <end position="116"/>
    </location>
</feature>
<comment type="caution">
    <text evidence="2">The sequence shown here is derived from an EMBL/GenBank/DDBJ whole genome shotgun (WGS) entry which is preliminary data.</text>
</comment>
<protein>
    <submittedName>
        <fullName evidence="2">Uncharacterized protein</fullName>
    </submittedName>
</protein>
<dbReference type="AlphaFoldDB" id="A0A8X6R5Z4"/>
<accession>A0A8X6R5Z4</accession>
<organism evidence="2 3">
    <name type="scientific">Trichonephila clavipes</name>
    <name type="common">Golden silk orbweaver</name>
    <name type="synonym">Nephila clavipes</name>
    <dbReference type="NCBI Taxonomy" id="2585209"/>
    <lineage>
        <taxon>Eukaryota</taxon>
        <taxon>Metazoa</taxon>
        <taxon>Ecdysozoa</taxon>
        <taxon>Arthropoda</taxon>
        <taxon>Chelicerata</taxon>
        <taxon>Arachnida</taxon>
        <taxon>Araneae</taxon>
        <taxon>Araneomorphae</taxon>
        <taxon>Entelegynae</taxon>
        <taxon>Araneoidea</taxon>
        <taxon>Nephilidae</taxon>
        <taxon>Trichonephila</taxon>
    </lineage>
</organism>
<evidence type="ECO:0000313" key="3">
    <source>
        <dbReference type="Proteomes" id="UP000887159"/>
    </source>
</evidence>